<keyword evidence="5" id="KW-1185">Reference proteome</keyword>
<dbReference type="PANTHER" id="PTHR30328:SF54">
    <property type="entry name" value="HTH-TYPE TRANSCRIPTIONAL REPRESSOR SCO4008"/>
    <property type="match status" value="1"/>
</dbReference>
<dbReference type="PANTHER" id="PTHR30328">
    <property type="entry name" value="TRANSCRIPTIONAL REPRESSOR"/>
    <property type="match status" value="1"/>
</dbReference>
<feature type="domain" description="HTH tetR-type" evidence="3">
    <location>
        <begin position="6"/>
        <end position="66"/>
    </location>
</feature>
<dbReference type="GO" id="GO:0006355">
    <property type="term" value="P:regulation of DNA-templated transcription"/>
    <property type="evidence" value="ECO:0007669"/>
    <property type="project" value="UniProtKB-ARBA"/>
</dbReference>
<reference evidence="4 5" key="1">
    <citation type="submission" date="2017-04" db="EMBL/GenBank/DDBJ databases">
        <authorList>
            <person name="Afonso C.L."/>
            <person name="Miller P.J."/>
            <person name="Scott M.A."/>
            <person name="Spackman E."/>
            <person name="Goraichik I."/>
            <person name="Dimitrov K.M."/>
            <person name="Suarez D.L."/>
            <person name="Swayne D.E."/>
        </authorList>
    </citation>
    <scope>NUCLEOTIDE SEQUENCE [LARGE SCALE GENOMIC DNA]</scope>
    <source>
        <strain evidence="4 5">LMG26642</strain>
    </source>
</reference>
<dbReference type="InterPro" id="IPR050109">
    <property type="entry name" value="HTH-type_TetR-like_transc_reg"/>
</dbReference>
<dbReference type="Gene3D" id="1.10.357.10">
    <property type="entry name" value="Tetracycline Repressor, domain 2"/>
    <property type="match status" value="1"/>
</dbReference>
<organism evidence="4 5">
    <name type="scientific">Carnobacterium iners</name>
    <dbReference type="NCBI Taxonomy" id="1073423"/>
    <lineage>
        <taxon>Bacteria</taxon>
        <taxon>Bacillati</taxon>
        <taxon>Bacillota</taxon>
        <taxon>Bacilli</taxon>
        <taxon>Lactobacillales</taxon>
        <taxon>Carnobacteriaceae</taxon>
        <taxon>Carnobacterium</taxon>
    </lineage>
</organism>
<feature type="DNA-binding region" description="H-T-H motif" evidence="2">
    <location>
        <begin position="29"/>
        <end position="48"/>
    </location>
</feature>
<gene>
    <name evidence="4" type="ORF">SAMN04488700_1232</name>
</gene>
<keyword evidence="1 2" id="KW-0238">DNA-binding</keyword>
<proteinExistence type="predicted"/>
<dbReference type="GO" id="GO:0003677">
    <property type="term" value="F:DNA binding"/>
    <property type="evidence" value="ECO:0007669"/>
    <property type="project" value="UniProtKB-UniRule"/>
</dbReference>
<evidence type="ECO:0000313" key="5">
    <source>
        <dbReference type="Proteomes" id="UP000193435"/>
    </source>
</evidence>
<sequence length="212" mass="24911">MAREKKFSTEDMYMETHKLLLSVGYDKFSFGLLATSLKVSRAAIYKYYTNKDELIYSYMVSEMEKMVEDLDQIEWISGYLSQFQQLFALIFEYSDLHQISFMIPTNGKTDSAKIKEKKQQSLVLHKRFFEQIQQFIQIGQDKGYIKQTIPIGLIIELIFHSVTIPNRSRLTQQERASFLQEIICQGIFENQSDTSVTLRHTNCTTYELVYLK</sequence>
<dbReference type="OrthoDB" id="153047at2"/>
<dbReference type="Pfam" id="PF00440">
    <property type="entry name" value="TetR_N"/>
    <property type="match status" value="1"/>
</dbReference>
<dbReference type="AlphaFoldDB" id="A0A1X7N447"/>
<dbReference type="InterPro" id="IPR009057">
    <property type="entry name" value="Homeodomain-like_sf"/>
</dbReference>
<dbReference type="InterPro" id="IPR001647">
    <property type="entry name" value="HTH_TetR"/>
</dbReference>
<accession>A0A1X7N447</accession>
<dbReference type="PROSITE" id="PS50977">
    <property type="entry name" value="HTH_TETR_2"/>
    <property type="match status" value="1"/>
</dbReference>
<dbReference type="Proteomes" id="UP000193435">
    <property type="component" value="Unassembled WGS sequence"/>
</dbReference>
<protein>
    <submittedName>
        <fullName evidence="4">Transcriptional regulator, TetR family</fullName>
    </submittedName>
</protein>
<evidence type="ECO:0000256" key="1">
    <source>
        <dbReference type="ARBA" id="ARBA00023125"/>
    </source>
</evidence>
<evidence type="ECO:0000259" key="3">
    <source>
        <dbReference type="PROSITE" id="PS50977"/>
    </source>
</evidence>
<name>A0A1X7N447_9LACT</name>
<evidence type="ECO:0000313" key="4">
    <source>
        <dbReference type="EMBL" id="SMH31221.1"/>
    </source>
</evidence>
<dbReference type="EMBL" id="FXBJ01000002">
    <property type="protein sequence ID" value="SMH31221.1"/>
    <property type="molecule type" value="Genomic_DNA"/>
</dbReference>
<dbReference type="SUPFAM" id="SSF46689">
    <property type="entry name" value="Homeodomain-like"/>
    <property type="match status" value="1"/>
</dbReference>
<evidence type="ECO:0000256" key="2">
    <source>
        <dbReference type="PROSITE-ProRule" id="PRU00335"/>
    </source>
</evidence>
<dbReference type="STRING" id="1073423.SAMN04488700_1232"/>
<dbReference type="RefSeq" id="WP_085559411.1">
    <property type="nucleotide sequence ID" value="NZ_FOAH01000018.1"/>
</dbReference>